<evidence type="ECO:0000256" key="3">
    <source>
        <dbReference type="ARBA" id="ARBA00022884"/>
    </source>
</evidence>
<dbReference type="AlphaFoldDB" id="A0A6J7E2W7"/>
<organism evidence="6">
    <name type="scientific">freshwater metagenome</name>
    <dbReference type="NCBI Taxonomy" id="449393"/>
    <lineage>
        <taxon>unclassified sequences</taxon>
        <taxon>metagenomes</taxon>
        <taxon>ecological metagenomes</taxon>
    </lineage>
</organism>
<sequence>MARVKRGVHAKKHHKAVLEAAKGYYGDRSRTFRAANQAVQHAGVYAFRDRRARKGEMRKLWIQRINAATREHGVSYSRFIAGLNAAGIEVDRRLLAELAVSDSAAFGAIVEQASAALAK</sequence>
<evidence type="ECO:0000313" key="6">
    <source>
        <dbReference type="EMBL" id="CAB4877397.1"/>
    </source>
</evidence>
<dbReference type="GO" id="GO:1990904">
    <property type="term" value="C:ribonucleoprotein complex"/>
    <property type="evidence" value="ECO:0007669"/>
    <property type="project" value="UniProtKB-KW"/>
</dbReference>
<dbReference type="FunFam" id="1.10.1900.20:FF:000001">
    <property type="entry name" value="50S ribosomal protein L20"/>
    <property type="match status" value="1"/>
</dbReference>
<dbReference type="GO" id="GO:0005840">
    <property type="term" value="C:ribosome"/>
    <property type="evidence" value="ECO:0007669"/>
    <property type="project" value="UniProtKB-KW"/>
</dbReference>
<dbReference type="InterPro" id="IPR035566">
    <property type="entry name" value="Ribosomal_protein_bL20_C"/>
</dbReference>
<evidence type="ECO:0000256" key="1">
    <source>
        <dbReference type="ARBA" id="ARBA00007698"/>
    </source>
</evidence>
<dbReference type="PANTHER" id="PTHR10986">
    <property type="entry name" value="39S RIBOSOMAL PROTEIN L20"/>
    <property type="match status" value="1"/>
</dbReference>
<evidence type="ECO:0000256" key="4">
    <source>
        <dbReference type="ARBA" id="ARBA00022980"/>
    </source>
</evidence>
<dbReference type="SUPFAM" id="SSF74731">
    <property type="entry name" value="Ribosomal protein L20"/>
    <property type="match status" value="1"/>
</dbReference>
<dbReference type="EMBL" id="CAFBLN010000066">
    <property type="protein sequence ID" value="CAB4877397.1"/>
    <property type="molecule type" value="Genomic_DNA"/>
</dbReference>
<dbReference type="GO" id="GO:0019843">
    <property type="term" value="F:rRNA binding"/>
    <property type="evidence" value="ECO:0007669"/>
    <property type="project" value="UniProtKB-KW"/>
</dbReference>
<evidence type="ECO:0000256" key="2">
    <source>
        <dbReference type="ARBA" id="ARBA00022730"/>
    </source>
</evidence>
<proteinExistence type="inferred from homology"/>
<dbReference type="Pfam" id="PF00453">
    <property type="entry name" value="Ribosomal_L20"/>
    <property type="match status" value="1"/>
</dbReference>
<gene>
    <name evidence="6" type="ORF">UFOPK3381_01147</name>
</gene>
<dbReference type="GO" id="GO:0003735">
    <property type="term" value="F:structural constituent of ribosome"/>
    <property type="evidence" value="ECO:0007669"/>
    <property type="project" value="InterPro"/>
</dbReference>
<keyword evidence="5" id="KW-0687">Ribonucleoprotein</keyword>
<comment type="similarity">
    <text evidence="1">Belongs to the bacterial ribosomal protein bL20 family.</text>
</comment>
<name>A0A6J7E2W7_9ZZZZ</name>
<dbReference type="GO" id="GO:0006412">
    <property type="term" value="P:translation"/>
    <property type="evidence" value="ECO:0007669"/>
    <property type="project" value="InterPro"/>
</dbReference>
<dbReference type="PRINTS" id="PR00062">
    <property type="entry name" value="RIBOSOMALL20"/>
</dbReference>
<accession>A0A6J7E2W7</accession>
<reference evidence="6" key="1">
    <citation type="submission" date="2020-05" db="EMBL/GenBank/DDBJ databases">
        <authorList>
            <person name="Chiriac C."/>
            <person name="Salcher M."/>
            <person name="Ghai R."/>
            <person name="Kavagutti S V."/>
        </authorList>
    </citation>
    <scope>NUCLEOTIDE SEQUENCE</scope>
</reference>
<dbReference type="CDD" id="cd07026">
    <property type="entry name" value="Ribosomal_L20"/>
    <property type="match status" value="1"/>
</dbReference>
<dbReference type="NCBIfam" id="TIGR01032">
    <property type="entry name" value="rplT_bact"/>
    <property type="match status" value="1"/>
</dbReference>
<keyword evidence="4" id="KW-0689">Ribosomal protein</keyword>
<dbReference type="Gene3D" id="6.10.160.10">
    <property type="match status" value="1"/>
</dbReference>
<keyword evidence="3" id="KW-0694">RNA-binding</keyword>
<dbReference type="InterPro" id="IPR005813">
    <property type="entry name" value="Ribosomal_bL20"/>
</dbReference>
<dbReference type="HAMAP" id="MF_00382">
    <property type="entry name" value="Ribosomal_bL20"/>
    <property type="match status" value="1"/>
</dbReference>
<dbReference type="InterPro" id="IPR049946">
    <property type="entry name" value="RIBOSOMAL_L20_CS"/>
</dbReference>
<dbReference type="PROSITE" id="PS00937">
    <property type="entry name" value="RIBOSOMAL_L20"/>
    <property type="match status" value="1"/>
</dbReference>
<evidence type="ECO:0000256" key="5">
    <source>
        <dbReference type="ARBA" id="ARBA00023274"/>
    </source>
</evidence>
<protein>
    <submittedName>
        <fullName evidence="6">Unannotated protein</fullName>
    </submittedName>
</protein>
<dbReference type="Gene3D" id="1.10.1900.20">
    <property type="entry name" value="Ribosomal protein L20"/>
    <property type="match status" value="1"/>
</dbReference>
<keyword evidence="2" id="KW-0699">rRNA-binding</keyword>